<organism evidence="3 6">
    <name type="scientific">Burkholderia gladioli</name>
    <name type="common">Pseudomonas marginata</name>
    <name type="synonym">Phytomonas marginata</name>
    <dbReference type="NCBI Taxonomy" id="28095"/>
    <lineage>
        <taxon>Bacteria</taxon>
        <taxon>Pseudomonadati</taxon>
        <taxon>Pseudomonadota</taxon>
        <taxon>Betaproteobacteria</taxon>
        <taxon>Burkholderiales</taxon>
        <taxon>Burkholderiaceae</taxon>
        <taxon>Burkholderia</taxon>
    </lineage>
</organism>
<feature type="domain" description="DnaJ homologue subfamily C member 28 conserved" evidence="1">
    <location>
        <begin position="7"/>
        <end position="74"/>
    </location>
</feature>
<accession>A0A095F219</accession>
<accession>A0A095VXI7</accession>
<reference evidence="2 5" key="1">
    <citation type="submission" date="2014-04" db="EMBL/GenBank/DDBJ databases">
        <authorList>
            <person name="Bishop-Lilly K.A."/>
            <person name="Broomall S.M."/>
            <person name="Chain P.S."/>
            <person name="Chertkov O."/>
            <person name="Coyne S.R."/>
            <person name="Daligault H.E."/>
            <person name="Davenport K.W."/>
            <person name="Erkkila T."/>
            <person name="Frey K.G."/>
            <person name="Gibbons H.S."/>
            <person name="Gu W."/>
            <person name="Jaissle J."/>
            <person name="Johnson S.L."/>
            <person name="Koroleva G.I."/>
            <person name="Ladner J.T."/>
            <person name="Lo C.-C."/>
            <person name="Minogue T.D."/>
            <person name="Munk C."/>
            <person name="Palacios G.F."/>
            <person name="Redden C.L."/>
            <person name="Rosenzweig C.N."/>
            <person name="Scholz M.B."/>
            <person name="Teshima H."/>
            <person name="Xu Y."/>
        </authorList>
    </citation>
    <scope>NUCLEOTIDE SEQUENCE [LARGE SCALE GENOMIC DNA]</scope>
    <source>
        <strain evidence="5">gladioli</strain>
        <strain evidence="2">Gladioli</strain>
    </source>
</reference>
<name>A0A095VXI7_BURGA</name>
<dbReference type="EMBL" id="JPGG01000017">
    <property type="protein sequence ID" value="KGC11398.1"/>
    <property type="molecule type" value="Genomic_DNA"/>
</dbReference>
<evidence type="ECO:0000313" key="2">
    <source>
        <dbReference type="EMBL" id="KGC11398.1"/>
    </source>
</evidence>
<dbReference type="Proteomes" id="UP001059745">
    <property type="component" value="Chromosome 1"/>
</dbReference>
<dbReference type="EMBL" id="PDDY01000004">
    <property type="protein sequence ID" value="PEH38096.1"/>
    <property type="molecule type" value="Genomic_DNA"/>
</dbReference>
<evidence type="ECO:0000313" key="4">
    <source>
        <dbReference type="EMBL" id="UWX68902.1"/>
    </source>
</evidence>
<evidence type="ECO:0000313" key="5">
    <source>
        <dbReference type="Proteomes" id="UP000029590"/>
    </source>
</evidence>
<sequence>MRLLDALVEQRIAAAAARGEFDEIPVTDAPPELDDDLRVPAEVRIANRILKTAGFVPPAVEQLRALCNLQDEMRAVSDRATRCRLQAKMLALDMALESLRGGPLVVPREYCRRIAERLSERVLDDGAGEAGTA</sequence>
<dbReference type="AlphaFoldDB" id="A0A095VXI7"/>
<dbReference type="InterPro" id="IPR018961">
    <property type="entry name" value="DnaJ_homolog_subfam-C_membr-28"/>
</dbReference>
<proteinExistence type="predicted"/>
<reference evidence="4" key="4">
    <citation type="submission" date="2022-09" db="EMBL/GenBank/DDBJ databases">
        <title>Genomic of Burkholderia gladioli.</title>
        <authorList>
            <person name="Wu H."/>
        </authorList>
    </citation>
    <scope>NUCLEOTIDE SEQUENCE</scope>
    <source>
        <strain evidence="4">ZN-S4</strain>
    </source>
</reference>
<dbReference type="Proteomes" id="UP000029590">
    <property type="component" value="Unassembled WGS sequence"/>
</dbReference>
<dbReference type="RefSeq" id="WP_017918589.1">
    <property type="nucleotide sequence ID" value="NZ_CADEPO010000002.1"/>
</dbReference>
<gene>
    <name evidence="3" type="ORF">CRM94_27090</name>
    <name evidence="2" type="ORF">DM48_7797</name>
    <name evidence="4" type="ORF">NYZ96_11715</name>
</gene>
<dbReference type="EMBL" id="CP104214">
    <property type="protein sequence ID" value="UWX68902.1"/>
    <property type="molecule type" value="Genomic_DNA"/>
</dbReference>
<dbReference type="Pfam" id="PF09350">
    <property type="entry name" value="DJC28_CD"/>
    <property type="match status" value="1"/>
</dbReference>
<reference evidence="3" key="3">
    <citation type="submission" date="2017-09" db="EMBL/GenBank/DDBJ databases">
        <title>FDA dAtabase for Regulatory Grade micrObial Sequences (FDA-ARGOS): Supporting development and validation of Infectious Disease Dx tests.</title>
        <authorList>
            <person name="Minogue T."/>
            <person name="Wolcott M."/>
            <person name="Wasieloski L."/>
            <person name="Aguilar W."/>
            <person name="Moore D."/>
            <person name="Tallon L.J."/>
            <person name="Sadzewicz L."/>
            <person name="Ott S."/>
            <person name="Zhao X."/>
            <person name="Nagaraj S."/>
            <person name="Vavikolanu K."/>
            <person name="Aluvathingal J."/>
            <person name="Nadendla S."/>
            <person name="Sichtig H."/>
        </authorList>
    </citation>
    <scope>NUCLEOTIDE SEQUENCE</scope>
    <source>
        <strain evidence="3">FDAARGOS_390</strain>
    </source>
</reference>
<dbReference type="Proteomes" id="UP000220629">
    <property type="component" value="Unassembled WGS sequence"/>
</dbReference>
<protein>
    <submittedName>
        <fullName evidence="3">DUF1992 domain-containing protein</fullName>
    </submittedName>
</protein>
<evidence type="ECO:0000313" key="3">
    <source>
        <dbReference type="EMBL" id="PEH38096.1"/>
    </source>
</evidence>
<reference evidence="6" key="2">
    <citation type="submission" date="2017-09" db="EMBL/GenBank/DDBJ databases">
        <title>FDA dAtabase for Regulatory Grade micrObial Sequences (FDA-ARGOS): Supporting development and validation of Infectious Disease Dx tests.</title>
        <authorList>
            <person name="Minogue T."/>
            <person name="Wolcott M."/>
            <person name="Wasieloski L."/>
            <person name="Aguilar W."/>
            <person name="Moore D."/>
            <person name="Tallon L."/>
            <person name="Sadzewicz L."/>
            <person name="Ott S."/>
            <person name="Zhao X."/>
            <person name="Nagaraj S."/>
            <person name="Vavikolanu K."/>
            <person name="Aluvathingal J."/>
            <person name="Nadendla S."/>
            <person name="Sichtig H."/>
        </authorList>
    </citation>
    <scope>NUCLEOTIDE SEQUENCE [LARGE SCALE GENOMIC DNA]</scope>
    <source>
        <strain evidence="6">FDAARGOS_390</strain>
    </source>
</reference>
<dbReference type="OrthoDB" id="9798476at2"/>
<evidence type="ECO:0000313" key="6">
    <source>
        <dbReference type="Proteomes" id="UP000220629"/>
    </source>
</evidence>
<dbReference type="KEGG" id="bgo:BM43_3764"/>
<evidence type="ECO:0000259" key="1">
    <source>
        <dbReference type="Pfam" id="PF09350"/>
    </source>
</evidence>